<sequence>MIFKVFRIHRDIRFSKDKTPYQTYLRIVVSEANRAADHPKWMMGLDQDRLTIGLGTFAWEKPTLARYREWMDSEKGDALAEMLAEQLADGARLGPADLKRVPPPYDAEHRHGDLLRYKGLTVWFDHEDHAPAFGPDGPRNTAESLLRFRPVHDWFARLAA</sequence>
<name>A0A844Z9B5_9SPHN</name>
<dbReference type="EMBL" id="WTYZ01000001">
    <property type="protein sequence ID" value="MXO83786.1"/>
    <property type="molecule type" value="Genomic_DNA"/>
</dbReference>
<evidence type="ECO:0000313" key="1">
    <source>
        <dbReference type="EMBL" id="MXO83786.1"/>
    </source>
</evidence>
<dbReference type="OrthoDB" id="9794241at2"/>
<dbReference type="Proteomes" id="UP000460290">
    <property type="component" value="Unassembled WGS sequence"/>
</dbReference>
<dbReference type="InterPro" id="IPR012808">
    <property type="entry name" value="CHP02453"/>
</dbReference>
<reference evidence="1 2" key="1">
    <citation type="submission" date="2019-12" db="EMBL/GenBank/DDBJ databases">
        <title>Genomic-based taxomic classification of the family Erythrobacteraceae.</title>
        <authorList>
            <person name="Xu L."/>
        </authorList>
    </citation>
    <scope>NUCLEOTIDE SEQUENCE [LARGE SCALE GENOMIC DNA]</scope>
    <source>
        <strain evidence="1 2">KCTC 42006</strain>
    </source>
</reference>
<evidence type="ECO:0000313" key="2">
    <source>
        <dbReference type="Proteomes" id="UP000460290"/>
    </source>
</evidence>
<gene>
    <name evidence="1" type="ORF">GRI35_10465</name>
</gene>
<dbReference type="Pfam" id="PF09365">
    <property type="entry name" value="DUF2461"/>
    <property type="match status" value="1"/>
</dbReference>
<dbReference type="AlphaFoldDB" id="A0A844Z9B5"/>
<organism evidence="1 2">
    <name type="scientific">Pontixanthobacter aestiaquae</name>
    <dbReference type="NCBI Taxonomy" id="1509367"/>
    <lineage>
        <taxon>Bacteria</taxon>
        <taxon>Pseudomonadati</taxon>
        <taxon>Pseudomonadota</taxon>
        <taxon>Alphaproteobacteria</taxon>
        <taxon>Sphingomonadales</taxon>
        <taxon>Erythrobacteraceae</taxon>
        <taxon>Pontixanthobacter</taxon>
    </lineage>
</organism>
<protein>
    <submittedName>
        <fullName evidence="1">DUF2461 family protein</fullName>
    </submittedName>
</protein>
<accession>A0A844Z9B5</accession>
<proteinExistence type="predicted"/>
<keyword evidence="2" id="KW-1185">Reference proteome</keyword>
<dbReference type="PANTHER" id="PTHR36452:SF1">
    <property type="entry name" value="DUF2461 DOMAIN-CONTAINING PROTEIN"/>
    <property type="match status" value="1"/>
</dbReference>
<dbReference type="PANTHER" id="PTHR36452">
    <property type="entry name" value="CHROMOSOME 12, WHOLE GENOME SHOTGUN SEQUENCE"/>
    <property type="match status" value="1"/>
</dbReference>
<comment type="caution">
    <text evidence="1">The sequence shown here is derived from an EMBL/GenBank/DDBJ whole genome shotgun (WGS) entry which is preliminary data.</text>
</comment>